<dbReference type="InterPro" id="IPR002941">
    <property type="entry name" value="DNA_methylase_N4/N6"/>
</dbReference>
<evidence type="ECO:0000313" key="4">
    <source>
        <dbReference type="EMBL" id="MXR56963.1"/>
    </source>
</evidence>
<dbReference type="SUPFAM" id="SSF53335">
    <property type="entry name" value="S-adenosyl-L-methionine-dependent methyltransferases"/>
    <property type="match status" value="1"/>
</dbReference>
<dbReference type="Pfam" id="PF01555">
    <property type="entry name" value="N6_N4_Mtase"/>
    <property type="match status" value="1"/>
</dbReference>
<reference evidence="4" key="1">
    <citation type="submission" date="2018-07" db="EMBL/GenBank/DDBJ databases">
        <title>Genetic characterization of Mycoplasma hyopneumoniae, M. hyorhinis and M. flocculare isolates through whole genome sequencing analysis: comparative analysis of sequence types and putative genes involved in virulence.</title>
        <authorList>
            <person name="Fourour S."/>
            <person name="Lucas P."/>
            <person name="Touzain F."/>
            <person name="Tocqueville V."/>
            <person name="Kempf I."/>
            <person name="Marois-Crehan C."/>
        </authorList>
    </citation>
    <scope>NUCLEOTIDE SEQUENCE</scope>
    <source>
        <strain evidence="4">MF22</strain>
    </source>
</reference>
<dbReference type="InterPro" id="IPR029063">
    <property type="entry name" value="SAM-dependent_MTases_sf"/>
</dbReference>
<name>A0AAW9XAF8_MESFC</name>
<evidence type="ECO:0000259" key="3">
    <source>
        <dbReference type="Pfam" id="PF01555"/>
    </source>
</evidence>
<evidence type="ECO:0000256" key="2">
    <source>
        <dbReference type="ARBA" id="ARBA00022679"/>
    </source>
</evidence>
<dbReference type="GO" id="GO:0008170">
    <property type="term" value="F:N-methyltransferase activity"/>
    <property type="evidence" value="ECO:0007669"/>
    <property type="project" value="InterPro"/>
</dbReference>
<accession>A0AAW9XAF8</accession>
<dbReference type="AlphaFoldDB" id="A0AAW9XAF8"/>
<proteinExistence type="predicted"/>
<comment type="caution">
    <text evidence="4">The sequence shown here is derived from an EMBL/GenBank/DDBJ whole genome shotgun (WGS) entry which is preliminary data.</text>
</comment>
<keyword evidence="1" id="KW-0489">Methyltransferase</keyword>
<organism evidence="4 5">
    <name type="scientific">Mesomycoplasma flocculare</name>
    <name type="common">Mycoplasma flocculare</name>
    <dbReference type="NCBI Taxonomy" id="2128"/>
    <lineage>
        <taxon>Bacteria</taxon>
        <taxon>Bacillati</taxon>
        <taxon>Mycoplasmatota</taxon>
        <taxon>Mycoplasmoidales</taxon>
        <taxon>Metamycoplasmataceae</taxon>
        <taxon>Mesomycoplasma</taxon>
    </lineage>
</organism>
<evidence type="ECO:0000256" key="1">
    <source>
        <dbReference type="ARBA" id="ARBA00022603"/>
    </source>
</evidence>
<keyword evidence="2" id="KW-0808">Transferase</keyword>
<protein>
    <submittedName>
        <fullName evidence="4">Site-specific DNA-methyltransferase</fullName>
    </submittedName>
</protein>
<dbReference type="Proteomes" id="UP001193441">
    <property type="component" value="Unassembled WGS sequence"/>
</dbReference>
<evidence type="ECO:0000313" key="5">
    <source>
        <dbReference type="Proteomes" id="UP001193441"/>
    </source>
</evidence>
<sequence length="269" mass="31171">MDEIFGEENFVANLVWMKKTGPSGNTSSQYLIDTITEYILCYAKDKTKKVFNYLKHDSDSFTKSGFILKDEYFEQRGYYRLVDLHRGSSASSFQYLESLDYEIKAPDGSFFKLYTNIKKPKSARYTWSYKTYLAGKKQGFIQVIKNNEGFWVAKRKQYQFVKFNPKTLLVETETAGRRFNNVIDKNYNRLKNGFYTTKSANEITEVFFDKTVFNFAKPIELIKYLINICSDKKNTRILDFFAGSGTTGQAVLELNSQDGGTRSFTLITN</sequence>
<dbReference type="GO" id="GO:0032259">
    <property type="term" value="P:methylation"/>
    <property type="evidence" value="ECO:0007669"/>
    <property type="project" value="UniProtKB-KW"/>
</dbReference>
<dbReference type="EMBL" id="QQRD01000017">
    <property type="protein sequence ID" value="MXR56963.1"/>
    <property type="molecule type" value="Genomic_DNA"/>
</dbReference>
<dbReference type="Gene3D" id="3.40.50.150">
    <property type="entry name" value="Vaccinia Virus protein VP39"/>
    <property type="match status" value="1"/>
</dbReference>
<gene>
    <name evidence="4" type="ORF">DR094_03075</name>
</gene>
<feature type="domain" description="DNA methylase N-4/N-6" evidence="3">
    <location>
        <begin position="1"/>
        <end position="256"/>
    </location>
</feature>
<dbReference type="GO" id="GO:0003677">
    <property type="term" value="F:DNA binding"/>
    <property type="evidence" value="ECO:0007669"/>
    <property type="project" value="InterPro"/>
</dbReference>
<feature type="non-terminal residue" evidence="4">
    <location>
        <position position="269"/>
    </location>
</feature>